<evidence type="ECO:0000313" key="10">
    <source>
        <dbReference type="EMBL" id="MBA8952099.1"/>
    </source>
</evidence>
<dbReference type="InterPro" id="IPR004869">
    <property type="entry name" value="MMPL_dom"/>
</dbReference>
<keyword evidence="5 8" id="KW-1133">Transmembrane helix</keyword>
<dbReference type="PANTHER" id="PTHR33406">
    <property type="entry name" value="MEMBRANE PROTEIN MJ1562-RELATED"/>
    <property type="match status" value="1"/>
</dbReference>
<keyword evidence="3" id="KW-1003">Cell membrane</keyword>
<name>A0A7W3LPW1_ACTNM</name>
<feature type="compositionally biased region" description="Basic residues" evidence="7">
    <location>
        <begin position="586"/>
        <end position="601"/>
    </location>
</feature>
<feature type="transmembrane region" description="Helical" evidence="8">
    <location>
        <begin position="734"/>
        <end position="755"/>
    </location>
</feature>
<feature type="domain" description="Membrane transport protein MMPL" evidence="9">
    <location>
        <begin position="86"/>
        <end position="360"/>
    </location>
</feature>
<evidence type="ECO:0000256" key="5">
    <source>
        <dbReference type="ARBA" id="ARBA00022989"/>
    </source>
</evidence>
<accession>A0A7W3LPW1</accession>
<organism evidence="10 11">
    <name type="scientific">Actinomadura namibiensis</name>
    <dbReference type="NCBI Taxonomy" id="182080"/>
    <lineage>
        <taxon>Bacteria</taxon>
        <taxon>Bacillati</taxon>
        <taxon>Actinomycetota</taxon>
        <taxon>Actinomycetes</taxon>
        <taxon>Streptosporangiales</taxon>
        <taxon>Thermomonosporaceae</taxon>
        <taxon>Actinomadura</taxon>
    </lineage>
</organism>
<evidence type="ECO:0000256" key="2">
    <source>
        <dbReference type="ARBA" id="ARBA00010157"/>
    </source>
</evidence>
<proteinExistence type="inferred from homology"/>
<evidence type="ECO:0000256" key="8">
    <source>
        <dbReference type="SAM" id="Phobius"/>
    </source>
</evidence>
<dbReference type="GO" id="GO:0005886">
    <property type="term" value="C:plasma membrane"/>
    <property type="evidence" value="ECO:0007669"/>
    <property type="project" value="UniProtKB-SubCell"/>
</dbReference>
<reference evidence="10 11" key="1">
    <citation type="submission" date="2020-08" db="EMBL/GenBank/DDBJ databases">
        <title>Genomic Encyclopedia of Type Strains, Phase IV (KMG-IV): sequencing the most valuable type-strain genomes for metagenomic binning, comparative biology and taxonomic classification.</title>
        <authorList>
            <person name="Goeker M."/>
        </authorList>
    </citation>
    <scope>NUCLEOTIDE SEQUENCE [LARGE SCALE GENOMIC DNA]</scope>
    <source>
        <strain evidence="10 11">DSM 44197</strain>
    </source>
</reference>
<dbReference type="Pfam" id="PF03176">
    <property type="entry name" value="MMPL"/>
    <property type="match status" value="2"/>
</dbReference>
<keyword evidence="4 8" id="KW-0812">Transmembrane</keyword>
<dbReference type="AlphaFoldDB" id="A0A7W3LPW1"/>
<feature type="transmembrane region" description="Helical" evidence="8">
    <location>
        <begin position="473"/>
        <end position="491"/>
    </location>
</feature>
<keyword evidence="6 8" id="KW-0472">Membrane</keyword>
<dbReference type="PANTHER" id="PTHR33406:SF11">
    <property type="entry name" value="MEMBRANE PROTEIN SCO6666-RELATED"/>
    <property type="match status" value="1"/>
</dbReference>
<evidence type="ECO:0000313" key="11">
    <source>
        <dbReference type="Proteomes" id="UP000572680"/>
    </source>
</evidence>
<dbReference type="EMBL" id="JACJIA010000004">
    <property type="protein sequence ID" value="MBA8952099.1"/>
    <property type="molecule type" value="Genomic_DNA"/>
</dbReference>
<feature type="transmembrane region" description="Helical" evidence="8">
    <location>
        <begin position="324"/>
        <end position="348"/>
    </location>
</feature>
<feature type="compositionally biased region" description="Basic and acidic residues" evidence="7">
    <location>
        <begin position="575"/>
        <end position="585"/>
    </location>
</feature>
<feature type="transmembrane region" description="Helical" evidence="8">
    <location>
        <begin position="821"/>
        <end position="841"/>
    </location>
</feature>
<feature type="transmembrane region" description="Helical" evidence="8">
    <location>
        <begin position="380"/>
        <end position="397"/>
    </location>
</feature>
<sequence length="890" mass="92963">MRARGPLARPRRPARREGALAAFARWSVRNRTAVLAASAVTALMLGLLAAGLADRLSNGGFLATGTESARADALLTRGFDATTPDLVLRAAADRPVDSGPVAEAGARLTRHLRGRSGVARVRSYWDGRPAALRATDGRSALLVVDLAGTEADATRTAERLVPDLARRFAPLRVTATGPAWTNVQFIRQGQDDARKAEVVVAPLAVLILVIAFGSVLASLLPVVVGALAVVGTLAALRLLTHAIEISVFAPNLATALGFGLAIDYSLFIVTRFREELARGLPVGEAVVRSMATAGRTVVFSACTVGLAVSGLFVFPVALLRSLAWAVITVVALAAAATILVLPALLAALGTRVNDLDPFARLRRRAAGAGRRRAVRAARRLVLAGGATAVALDLLPAGRRRPAVGAGGPARAALAQALVRALARRPLTAGGAAAVLLGGPGWAIARICGFGRRVAEQESLLWRRVALAAVRRPVALGGGCAVLLLMLTLPFLHVRFGIADERILPVGAEAHATARQIRRDFTRQVDRDLHVVLPGLDAARPGDRRDLADYARRLAALPQVVAVQTATGVHPGRAGSEAEPRSESRSAKSRSAKSRGKPRHAKSRGDAGARARKERARSFASRGATLVVVSGRPDPQSRAAGRLLERVRAEPAPGRRLVSGRTAQVNDTLTAMGRALPAAVAVIAVSTVVLLFLFTGGILVSVKALLLGALSLTASCGAIVAIFQDGRLRGLVGDFALTGHLEAITLVLTLTVAFGLSMDYEVFLLSRIREHHRATGDHDGAVVTGIATTGRLVTAAACVIALTTGSLVLSSNTVLKMNGLGLALAVLVDATLVRGVLVPAFMRLTGPANWWAPAPLARLHRRLGLEEGGDGAPPAGRVRRTLRALSGVRAR</sequence>
<protein>
    <submittedName>
        <fullName evidence="10">RND superfamily putative drug exporter</fullName>
    </submittedName>
</protein>
<evidence type="ECO:0000256" key="4">
    <source>
        <dbReference type="ARBA" id="ARBA00022692"/>
    </source>
</evidence>
<feature type="domain" description="Membrane transport protein MMPL" evidence="9">
    <location>
        <begin position="564"/>
        <end position="852"/>
    </location>
</feature>
<gene>
    <name evidence="10" type="ORF">HNR61_003739</name>
</gene>
<feature type="transmembrane region" description="Helical" evidence="8">
    <location>
        <begin position="297"/>
        <end position="318"/>
    </location>
</feature>
<evidence type="ECO:0000256" key="7">
    <source>
        <dbReference type="SAM" id="MobiDB-lite"/>
    </source>
</evidence>
<feature type="transmembrane region" description="Helical" evidence="8">
    <location>
        <begin position="791"/>
        <end position="809"/>
    </location>
</feature>
<dbReference type="RefSeq" id="WP_182844373.1">
    <property type="nucleotide sequence ID" value="NZ_JACJIA010000004.1"/>
</dbReference>
<evidence type="ECO:0000256" key="1">
    <source>
        <dbReference type="ARBA" id="ARBA00004651"/>
    </source>
</evidence>
<comment type="subcellular location">
    <subcellularLocation>
        <location evidence="1">Cell membrane</location>
        <topology evidence="1">Multi-pass membrane protein</topology>
    </subcellularLocation>
</comment>
<feature type="transmembrane region" description="Helical" evidence="8">
    <location>
        <begin position="248"/>
        <end position="269"/>
    </location>
</feature>
<dbReference type="Proteomes" id="UP000572680">
    <property type="component" value="Unassembled WGS sequence"/>
</dbReference>
<feature type="transmembrane region" description="Helical" evidence="8">
    <location>
        <begin position="677"/>
        <end position="698"/>
    </location>
</feature>
<feature type="transmembrane region" description="Helical" evidence="8">
    <location>
        <begin position="704"/>
        <end position="722"/>
    </location>
</feature>
<keyword evidence="11" id="KW-1185">Reference proteome</keyword>
<dbReference type="InterPro" id="IPR050545">
    <property type="entry name" value="Mycobact_MmpL"/>
</dbReference>
<comment type="similarity">
    <text evidence="2">Belongs to the resistance-nodulation-cell division (RND) (TC 2.A.6) family. MmpL subfamily.</text>
</comment>
<dbReference type="SUPFAM" id="SSF82866">
    <property type="entry name" value="Multidrug efflux transporter AcrB transmembrane domain"/>
    <property type="match status" value="2"/>
</dbReference>
<evidence type="ECO:0000256" key="3">
    <source>
        <dbReference type="ARBA" id="ARBA00022475"/>
    </source>
</evidence>
<evidence type="ECO:0000256" key="6">
    <source>
        <dbReference type="ARBA" id="ARBA00023136"/>
    </source>
</evidence>
<evidence type="ECO:0000259" key="9">
    <source>
        <dbReference type="Pfam" id="PF03176"/>
    </source>
</evidence>
<feature type="region of interest" description="Disordered" evidence="7">
    <location>
        <begin position="565"/>
        <end position="618"/>
    </location>
</feature>
<dbReference type="Gene3D" id="1.20.1640.10">
    <property type="entry name" value="Multidrug efflux transporter AcrB transmembrane domain"/>
    <property type="match status" value="2"/>
</dbReference>
<feature type="transmembrane region" description="Helical" evidence="8">
    <location>
        <begin position="203"/>
        <end position="236"/>
    </location>
</feature>
<feature type="transmembrane region" description="Helical" evidence="8">
    <location>
        <begin position="33"/>
        <end position="53"/>
    </location>
</feature>
<comment type="caution">
    <text evidence="10">The sequence shown here is derived from an EMBL/GenBank/DDBJ whole genome shotgun (WGS) entry which is preliminary data.</text>
</comment>